<dbReference type="EMBL" id="DF836293">
    <property type="protein sequence ID" value="GAN00984.1"/>
    <property type="molecule type" value="Genomic_DNA"/>
</dbReference>
<gene>
    <name evidence="3" type="ORF">MAM1_0004d00413</name>
</gene>
<dbReference type="STRING" id="91626.A0A0C9M438"/>
<sequence>MHYIHTSHKMLSIHHLKKPNVSKQVFRALQPLQTTIRQQGSCCSKKQDEGPAAVTSAKFWSDPLTWQRTRVNTLRCLIGCTTGDFSTMWYLQYNYPEMSPIYSTAAAMIAGISTSLALETVLLKRSMQVPYPAAFKTAMGMSFVSMLAMELAENVTDWHLMGGQVLFHDPKFWLAAAVSTAAGYVVPLPYNYWRLKALGKSCH</sequence>
<reference evidence="3" key="1">
    <citation type="submission" date="2014-09" db="EMBL/GenBank/DDBJ databases">
        <title>Draft genome sequence of an oleaginous Mucoromycotina fungus Mucor ambiguus NBRC6742.</title>
        <authorList>
            <person name="Takeda I."/>
            <person name="Yamane N."/>
            <person name="Morita T."/>
            <person name="Tamano K."/>
            <person name="Machida M."/>
            <person name="Baker S."/>
            <person name="Koike H."/>
        </authorList>
    </citation>
    <scope>NUCLEOTIDE SEQUENCE</scope>
    <source>
        <strain evidence="3">NBRC 6742</strain>
    </source>
</reference>
<dbReference type="InterPro" id="IPR025509">
    <property type="entry name" value="DUF4396"/>
</dbReference>
<keyword evidence="4" id="KW-1185">Reference proteome</keyword>
<keyword evidence="1" id="KW-0472">Membrane</keyword>
<dbReference type="Pfam" id="PF14342">
    <property type="entry name" value="DUF4396"/>
    <property type="match status" value="1"/>
</dbReference>
<keyword evidence="1" id="KW-1133">Transmembrane helix</keyword>
<dbReference type="AlphaFoldDB" id="A0A0C9M438"/>
<feature type="transmembrane region" description="Helical" evidence="1">
    <location>
        <begin position="172"/>
        <end position="193"/>
    </location>
</feature>
<evidence type="ECO:0000256" key="1">
    <source>
        <dbReference type="SAM" id="Phobius"/>
    </source>
</evidence>
<feature type="domain" description="DUF4396" evidence="2">
    <location>
        <begin position="65"/>
        <end position="200"/>
    </location>
</feature>
<dbReference type="Proteomes" id="UP000053815">
    <property type="component" value="Unassembled WGS sequence"/>
</dbReference>
<organism evidence="3">
    <name type="scientific">Mucor ambiguus</name>
    <dbReference type="NCBI Taxonomy" id="91626"/>
    <lineage>
        <taxon>Eukaryota</taxon>
        <taxon>Fungi</taxon>
        <taxon>Fungi incertae sedis</taxon>
        <taxon>Mucoromycota</taxon>
        <taxon>Mucoromycotina</taxon>
        <taxon>Mucoromycetes</taxon>
        <taxon>Mucorales</taxon>
        <taxon>Mucorineae</taxon>
        <taxon>Mucoraceae</taxon>
        <taxon>Mucor</taxon>
    </lineage>
</organism>
<keyword evidence="1" id="KW-0812">Transmembrane</keyword>
<feature type="transmembrane region" description="Helical" evidence="1">
    <location>
        <begin position="101"/>
        <end position="121"/>
    </location>
</feature>
<protein>
    <recommendedName>
        <fullName evidence="2">DUF4396 domain-containing protein</fullName>
    </recommendedName>
</protein>
<evidence type="ECO:0000259" key="2">
    <source>
        <dbReference type="Pfam" id="PF14342"/>
    </source>
</evidence>
<name>A0A0C9M438_9FUNG</name>
<accession>A0A0C9M438</accession>
<evidence type="ECO:0000313" key="3">
    <source>
        <dbReference type="EMBL" id="GAN00984.1"/>
    </source>
</evidence>
<evidence type="ECO:0000313" key="4">
    <source>
        <dbReference type="Proteomes" id="UP000053815"/>
    </source>
</evidence>
<proteinExistence type="predicted"/>
<dbReference type="OrthoDB" id="2128064at2759"/>
<feature type="transmembrane region" description="Helical" evidence="1">
    <location>
        <begin position="133"/>
        <end position="152"/>
    </location>
</feature>